<evidence type="ECO:0000313" key="2">
    <source>
        <dbReference type="Proteomes" id="UP000494115"/>
    </source>
</evidence>
<accession>A0A6S7CUZ8</accession>
<proteinExistence type="predicted"/>
<name>A0A6S7CUZ8_9BURK</name>
<reference evidence="1 2" key="1">
    <citation type="submission" date="2020-04" db="EMBL/GenBank/DDBJ databases">
        <authorList>
            <person name="De Canck E."/>
        </authorList>
    </citation>
    <scope>NUCLEOTIDE SEQUENCE [LARGE SCALE GENOMIC DNA]</scope>
    <source>
        <strain evidence="1 2">LMG 28138</strain>
    </source>
</reference>
<dbReference type="EMBL" id="CADIKM010000010">
    <property type="protein sequence ID" value="CAB3788713.1"/>
    <property type="molecule type" value="Genomic_DNA"/>
</dbReference>
<evidence type="ECO:0000313" key="1">
    <source>
        <dbReference type="EMBL" id="CAB3788713.1"/>
    </source>
</evidence>
<keyword evidence="2" id="KW-1185">Reference proteome</keyword>
<organism evidence="1 2">
    <name type="scientific">Pararobbsia alpina</name>
    <dbReference type="NCBI Taxonomy" id="621374"/>
    <lineage>
        <taxon>Bacteria</taxon>
        <taxon>Pseudomonadati</taxon>
        <taxon>Pseudomonadota</taxon>
        <taxon>Betaproteobacteria</taxon>
        <taxon>Burkholderiales</taxon>
        <taxon>Burkholderiaceae</taxon>
        <taxon>Pararobbsia</taxon>
    </lineage>
</organism>
<sequence length="85" mass="9364">MCELPHIGDRWPGIVPGHCSQVPDLYEKHEGAQFQGNPSERAAPRGFQAVRGAYPHSYPQDLWIAGIRLKNPGFKADISKISPGI</sequence>
<gene>
    <name evidence="1" type="ORF">LMG28138_02664</name>
</gene>
<protein>
    <submittedName>
        <fullName evidence="1">Uncharacterized protein</fullName>
    </submittedName>
</protein>
<dbReference type="Proteomes" id="UP000494115">
    <property type="component" value="Unassembled WGS sequence"/>
</dbReference>
<dbReference type="AlphaFoldDB" id="A0A6S7CUZ8"/>